<comment type="caution">
    <text evidence="1">The sequence shown here is derived from an EMBL/GenBank/DDBJ whole genome shotgun (WGS) entry which is preliminary data.</text>
</comment>
<dbReference type="Proteomes" id="UP000018072">
    <property type="component" value="Unassembled WGS sequence"/>
</dbReference>
<dbReference type="AlphaFoldDB" id="R7H4U9"/>
<name>R7H4U9_9BACT</name>
<dbReference type="STRING" id="1263103.BN741_00113"/>
<evidence type="ECO:0000313" key="1">
    <source>
        <dbReference type="EMBL" id="CDE34311.1"/>
    </source>
</evidence>
<dbReference type="EMBL" id="CBIT010000232">
    <property type="protein sequence ID" value="CDE34311.1"/>
    <property type="molecule type" value="Genomic_DNA"/>
</dbReference>
<gene>
    <name evidence="1" type="ORF">BN741_00113</name>
</gene>
<accession>R7H4U9</accession>
<reference evidence="1" key="1">
    <citation type="submission" date="2012-11" db="EMBL/GenBank/DDBJ databases">
        <title>Dependencies among metagenomic species, viruses, plasmids and units of genetic variation.</title>
        <authorList>
            <person name="Nielsen H.B."/>
            <person name="Almeida M."/>
            <person name="Juncker A.S."/>
            <person name="Rasmussen S."/>
            <person name="Li J."/>
            <person name="Sunagawa S."/>
            <person name="Plichta D."/>
            <person name="Gautier L."/>
            <person name="Le Chatelier E."/>
            <person name="Peletier E."/>
            <person name="Bonde I."/>
            <person name="Nielsen T."/>
            <person name="Manichanh C."/>
            <person name="Arumugam M."/>
            <person name="Batto J."/>
            <person name="Santos M.B.Q.D."/>
            <person name="Blom N."/>
            <person name="Borruel N."/>
            <person name="Burgdorf K.S."/>
            <person name="Boumezbeur F."/>
            <person name="Casellas F."/>
            <person name="Dore J."/>
            <person name="Guarner F."/>
            <person name="Hansen T."/>
            <person name="Hildebrand F."/>
            <person name="Kaas R.S."/>
            <person name="Kennedy S."/>
            <person name="Kristiansen K."/>
            <person name="Kultima J.R."/>
            <person name="Leonard P."/>
            <person name="Levenez F."/>
            <person name="Lund O."/>
            <person name="Moumen B."/>
            <person name="Le Paslier D."/>
            <person name="Pons N."/>
            <person name="Pedersen O."/>
            <person name="Prifti E."/>
            <person name="Qin J."/>
            <person name="Raes J."/>
            <person name="Tap J."/>
            <person name="Tims S."/>
            <person name="Ussery D.W."/>
            <person name="Yamada T."/>
            <person name="MetaHit consortium"/>
            <person name="Renault P."/>
            <person name="Sicheritz-Ponten T."/>
            <person name="Bork P."/>
            <person name="Wang J."/>
            <person name="Brunak S."/>
            <person name="Ehrlich S.D."/>
        </authorList>
    </citation>
    <scope>NUCLEOTIDE SEQUENCE [LARGE SCALE GENOMIC DNA]</scope>
</reference>
<proteinExistence type="predicted"/>
<organism evidence="1">
    <name type="scientific">Leyella stercorea CAG:629</name>
    <dbReference type="NCBI Taxonomy" id="1263103"/>
    <lineage>
        <taxon>Bacteria</taxon>
        <taxon>Pseudomonadati</taxon>
        <taxon>Bacteroidota</taxon>
        <taxon>Bacteroidia</taxon>
        <taxon>Bacteroidales</taxon>
        <taxon>Prevotellaceae</taxon>
        <taxon>Leyella</taxon>
    </lineage>
</organism>
<protein>
    <submittedName>
        <fullName evidence="1">Uncharacterized protein</fullName>
    </submittedName>
</protein>
<sequence>MTLLQERLFTMQDKQYAVFQAKLTPEVPVER</sequence>